<name>A0AAD5WZK9_9FUNG</name>
<dbReference type="EMBL" id="JADGJD010001810">
    <property type="protein sequence ID" value="KAJ3037658.1"/>
    <property type="molecule type" value="Genomic_DNA"/>
</dbReference>
<evidence type="ECO:0000313" key="4">
    <source>
        <dbReference type="Proteomes" id="UP001212841"/>
    </source>
</evidence>
<dbReference type="Proteomes" id="UP001212841">
    <property type="component" value="Unassembled WGS sequence"/>
</dbReference>
<dbReference type="GO" id="GO:0016491">
    <property type="term" value="F:oxidoreductase activity"/>
    <property type="evidence" value="ECO:0007669"/>
    <property type="project" value="UniProtKB-KW"/>
</dbReference>
<dbReference type="PRINTS" id="PR00069">
    <property type="entry name" value="ALDKETRDTASE"/>
</dbReference>
<dbReference type="InterPro" id="IPR036812">
    <property type="entry name" value="NAD(P)_OxRdtase_dom_sf"/>
</dbReference>
<gene>
    <name evidence="3" type="ORF">HK097_003456</name>
</gene>
<reference evidence="3" key="1">
    <citation type="submission" date="2020-05" db="EMBL/GenBank/DDBJ databases">
        <title>Phylogenomic resolution of chytrid fungi.</title>
        <authorList>
            <person name="Stajich J.E."/>
            <person name="Amses K."/>
            <person name="Simmons R."/>
            <person name="Seto K."/>
            <person name="Myers J."/>
            <person name="Bonds A."/>
            <person name="Quandt C.A."/>
            <person name="Barry K."/>
            <person name="Liu P."/>
            <person name="Grigoriev I."/>
            <person name="Longcore J.E."/>
            <person name="James T.Y."/>
        </authorList>
    </citation>
    <scope>NUCLEOTIDE SEQUENCE</scope>
    <source>
        <strain evidence="3">JEL0318</strain>
    </source>
</reference>
<dbReference type="Gene3D" id="3.20.20.100">
    <property type="entry name" value="NADP-dependent oxidoreductase domain"/>
    <property type="match status" value="1"/>
</dbReference>
<comment type="caution">
    <text evidence="3">The sequence shown here is derived from an EMBL/GenBank/DDBJ whole genome shotgun (WGS) entry which is preliminary data.</text>
</comment>
<keyword evidence="1" id="KW-0560">Oxidoreductase</keyword>
<dbReference type="AlphaFoldDB" id="A0AAD5WZK9"/>
<organism evidence="3 4">
    <name type="scientific">Rhizophlyctis rosea</name>
    <dbReference type="NCBI Taxonomy" id="64517"/>
    <lineage>
        <taxon>Eukaryota</taxon>
        <taxon>Fungi</taxon>
        <taxon>Fungi incertae sedis</taxon>
        <taxon>Chytridiomycota</taxon>
        <taxon>Chytridiomycota incertae sedis</taxon>
        <taxon>Chytridiomycetes</taxon>
        <taxon>Rhizophlyctidales</taxon>
        <taxon>Rhizophlyctidaceae</taxon>
        <taxon>Rhizophlyctis</taxon>
    </lineage>
</organism>
<dbReference type="Pfam" id="PF00248">
    <property type="entry name" value="Aldo_ket_red"/>
    <property type="match status" value="1"/>
</dbReference>
<sequence length="317" mass="35166">MSHPTIVYGAASFWNPSDIEYAKVVLPALERLGIKHIDTARGYGESEAILGQLGAPEKFIIDTKVPGFAPKTQTKEKVFAAEKASFGALKTNQIDVYYLHSPDTETPISETLAAINEIYKSGKFKRFGLSNFSPEQVQAVYDHAKQNNYVLPTVYQGNYNPVSRHIEEDLFPLLRKLNIAFYVYSPIAGGFLSKSVDEIKAGGSGRWDPNSNLGKMYHALYNRPKVLEGLQEWSAIAEAAGIPRAELAYRFVAYHSAVRAELGDAVIIGASKIEQLEQTVKGFKNGPLPKEVVERVDSIWEKVKGDAPRDNYELVKP</sequence>
<evidence type="ECO:0000313" key="3">
    <source>
        <dbReference type="EMBL" id="KAJ3037658.1"/>
    </source>
</evidence>
<dbReference type="InterPro" id="IPR020471">
    <property type="entry name" value="AKR"/>
</dbReference>
<dbReference type="InterPro" id="IPR023210">
    <property type="entry name" value="NADP_OxRdtase_dom"/>
</dbReference>
<protein>
    <recommendedName>
        <fullName evidence="2">NADP-dependent oxidoreductase domain-containing protein</fullName>
    </recommendedName>
</protein>
<evidence type="ECO:0000256" key="1">
    <source>
        <dbReference type="ARBA" id="ARBA00023002"/>
    </source>
</evidence>
<proteinExistence type="predicted"/>
<dbReference type="CDD" id="cd19075">
    <property type="entry name" value="AKR_AKR7A1-5"/>
    <property type="match status" value="1"/>
</dbReference>
<keyword evidence="4" id="KW-1185">Reference proteome</keyword>
<dbReference type="PANTHER" id="PTHR43364">
    <property type="entry name" value="NADH-SPECIFIC METHYLGLYOXAL REDUCTASE-RELATED"/>
    <property type="match status" value="1"/>
</dbReference>
<accession>A0AAD5WZK9</accession>
<feature type="domain" description="NADP-dependent oxidoreductase" evidence="2">
    <location>
        <begin position="6"/>
        <end position="301"/>
    </location>
</feature>
<dbReference type="InterPro" id="IPR050523">
    <property type="entry name" value="AKR_Detox_Biosynth"/>
</dbReference>
<evidence type="ECO:0000259" key="2">
    <source>
        <dbReference type="Pfam" id="PF00248"/>
    </source>
</evidence>
<dbReference type="PANTHER" id="PTHR43364:SF4">
    <property type="entry name" value="NAD(P)-LINKED OXIDOREDUCTASE SUPERFAMILY PROTEIN"/>
    <property type="match status" value="1"/>
</dbReference>
<dbReference type="SUPFAM" id="SSF51430">
    <property type="entry name" value="NAD(P)-linked oxidoreductase"/>
    <property type="match status" value="1"/>
</dbReference>